<feature type="non-terminal residue" evidence="1">
    <location>
        <position position="1"/>
    </location>
</feature>
<keyword evidence="2" id="KW-1185">Reference proteome</keyword>
<sequence length="125" mass="13665">VCVCVCVFHISLPGGRTQSDIIRSVIPIARTTAFKPIGNRSQNRQINVGPMTASAVWLASRQESARMTYGSRDVIAAKKDDPHVRPSARPSVFPSIHPYIDYIRAVGGDTVKASPMSSRSRDRLS</sequence>
<proteinExistence type="predicted"/>
<evidence type="ECO:0000313" key="2">
    <source>
        <dbReference type="Proteomes" id="UP001208570"/>
    </source>
</evidence>
<gene>
    <name evidence="1" type="ORF">LSH36_196g07041</name>
</gene>
<reference evidence="1" key="1">
    <citation type="journal article" date="2023" name="Mol. Biol. Evol.">
        <title>Third-Generation Sequencing Reveals the Adaptive Role of the Epigenome in Three Deep-Sea Polychaetes.</title>
        <authorList>
            <person name="Perez M."/>
            <person name="Aroh O."/>
            <person name="Sun Y."/>
            <person name="Lan Y."/>
            <person name="Juniper S.K."/>
            <person name="Young C.R."/>
            <person name="Angers B."/>
            <person name="Qian P.Y."/>
        </authorList>
    </citation>
    <scope>NUCLEOTIDE SEQUENCE</scope>
    <source>
        <strain evidence="1">P08H-3</strain>
    </source>
</reference>
<dbReference type="Proteomes" id="UP001208570">
    <property type="component" value="Unassembled WGS sequence"/>
</dbReference>
<comment type="caution">
    <text evidence="1">The sequence shown here is derived from an EMBL/GenBank/DDBJ whole genome shotgun (WGS) entry which is preliminary data.</text>
</comment>
<organism evidence="1 2">
    <name type="scientific">Paralvinella palmiformis</name>
    <dbReference type="NCBI Taxonomy" id="53620"/>
    <lineage>
        <taxon>Eukaryota</taxon>
        <taxon>Metazoa</taxon>
        <taxon>Spiralia</taxon>
        <taxon>Lophotrochozoa</taxon>
        <taxon>Annelida</taxon>
        <taxon>Polychaeta</taxon>
        <taxon>Sedentaria</taxon>
        <taxon>Canalipalpata</taxon>
        <taxon>Terebellida</taxon>
        <taxon>Terebelliformia</taxon>
        <taxon>Alvinellidae</taxon>
        <taxon>Paralvinella</taxon>
    </lineage>
</organism>
<accession>A0AAD9JQ79</accession>
<dbReference type="EMBL" id="JAODUP010000196">
    <property type="protein sequence ID" value="KAK2157199.1"/>
    <property type="molecule type" value="Genomic_DNA"/>
</dbReference>
<name>A0AAD9JQ79_9ANNE</name>
<protein>
    <submittedName>
        <fullName evidence="1">Uncharacterized protein</fullName>
    </submittedName>
</protein>
<dbReference type="AlphaFoldDB" id="A0AAD9JQ79"/>
<evidence type="ECO:0000313" key="1">
    <source>
        <dbReference type="EMBL" id="KAK2157199.1"/>
    </source>
</evidence>